<comment type="cofactor">
    <cofactor evidence="2">
        <name>K(+)</name>
        <dbReference type="ChEBI" id="CHEBI:29103"/>
    </cofactor>
</comment>
<dbReference type="EC" id="2.7.1.33" evidence="6 16"/>
<comment type="catalytic activity">
    <reaction evidence="1 16">
        <text>(R)-pantothenate + ATP = (R)-4'-phosphopantothenate + ADP + H(+)</text>
        <dbReference type="Rhea" id="RHEA:16373"/>
        <dbReference type="ChEBI" id="CHEBI:10986"/>
        <dbReference type="ChEBI" id="CHEBI:15378"/>
        <dbReference type="ChEBI" id="CHEBI:29032"/>
        <dbReference type="ChEBI" id="CHEBI:30616"/>
        <dbReference type="ChEBI" id="CHEBI:456216"/>
        <dbReference type="EC" id="2.7.1.33"/>
    </reaction>
</comment>
<dbReference type="PANTHER" id="PTHR34265">
    <property type="entry name" value="TYPE III PANTOTHENATE KINASE"/>
    <property type="match status" value="1"/>
</dbReference>
<feature type="binding site" evidence="16">
    <location>
        <position position="122"/>
    </location>
    <ligand>
        <name>ATP</name>
        <dbReference type="ChEBI" id="CHEBI:30616"/>
    </ligand>
</feature>
<evidence type="ECO:0000256" key="13">
    <source>
        <dbReference type="ARBA" id="ARBA00022993"/>
    </source>
</evidence>
<evidence type="ECO:0000313" key="18">
    <source>
        <dbReference type="Proteomes" id="UP001626537"/>
    </source>
</evidence>
<evidence type="ECO:0000256" key="15">
    <source>
        <dbReference type="ARBA" id="ARBA00040883"/>
    </source>
</evidence>
<keyword evidence="12 16" id="KW-0630">Potassium</keyword>
<dbReference type="SUPFAM" id="SSF53067">
    <property type="entry name" value="Actin-like ATPase domain"/>
    <property type="match status" value="2"/>
</dbReference>
<feature type="binding site" evidence="16">
    <location>
        <position position="174"/>
    </location>
    <ligand>
        <name>substrate</name>
    </ligand>
</feature>
<dbReference type="InterPro" id="IPR004619">
    <property type="entry name" value="Type_III_PanK"/>
</dbReference>
<comment type="similarity">
    <text evidence="14 16">Belongs to the type III pantothenate kinase family.</text>
</comment>
<dbReference type="PANTHER" id="PTHR34265:SF1">
    <property type="entry name" value="TYPE III PANTOTHENATE KINASE"/>
    <property type="match status" value="1"/>
</dbReference>
<evidence type="ECO:0000313" key="17">
    <source>
        <dbReference type="EMBL" id="WOJ93194.1"/>
    </source>
</evidence>
<name>A0ABZ0I2Z2_9GAMM</name>
<feature type="binding site" evidence="16">
    <location>
        <position position="119"/>
    </location>
    <ligand>
        <name>K(+)</name>
        <dbReference type="ChEBI" id="CHEBI:29103"/>
    </ligand>
</feature>
<dbReference type="NCBIfam" id="TIGR00671">
    <property type="entry name" value="baf"/>
    <property type="match status" value="1"/>
</dbReference>
<keyword evidence="9 16" id="KW-0547">Nucleotide-binding</keyword>
<comment type="subcellular location">
    <subcellularLocation>
        <location evidence="3 16">Cytoplasm</location>
    </subcellularLocation>
</comment>
<evidence type="ECO:0000256" key="1">
    <source>
        <dbReference type="ARBA" id="ARBA00001206"/>
    </source>
</evidence>
<evidence type="ECO:0000256" key="9">
    <source>
        <dbReference type="ARBA" id="ARBA00022741"/>
    </source>
</evidence>
<feature type="binding site" evidence="16">
    <location>
        <position position="90"/>
    </location>
    <ligand>
        <name>substrate</name>
    </ligand>
</feature>
<feature type="active site" description="Proton acceptor" evidence="16">
    <location>
        <position position="99"/>
    </location>
</feature>
<comment type="function">
    <text evidence="16">Catalyzes the phosphorylation of pantothenate (Pan), the first step in CoA biosynthesis.</text>
</comment>
<keyword evidence="8 16" id="KW-0808">Transferase</keyword>
<keyword evidence="7 16" id="KW-0963">Cytoplasm</keyword>
<evidence type="ECO:0000256" key="11">
    <source>
        <dbReference type="ARBA" id="ARBA00022840"/>
    </source>
</evidence>
<feature type="binding site" evidence="16">
    <location>
        <begin position="9"/>
        <end position="16"/>
    </location>
    <ligand>
        <name>ATP</name>
        <dbReference type="ChEBI" id="CHEBI:30616"/>
    </ligand>
</feature>
<sequence length="261" mass="27364">MSGATLLLDIGNSSAKWMYVDAAGVRNQGRVDTHTMVAELGESLAGATVLVSSVAAPDIQEALHAELAALSKSVWFARSLASLDGLLNSYEDPTRMGVDRWLAMLAARQRVSGRVCVVDAGSALTIDLLTADGRHEGGYIIPGTALMERSLFADTGRVRDSAPENTSVAPGRSTAEAVSHGLMLAQAGAVRMAMSLAEAQGERPQLLLCGGGSAQLAEVLDLAYDPVPNLVFEGLLRQAELEVPGLVDYPQVSSVLFAKSD</sequence>
<dbReference type="Gene3D" id="3.30.420.40">
    <property type="match status" value="2"/>
</dbReference>
<evidence type="ECO:0000256" key="4">
    <source>
        <dbReference type="ARBA" id="ARBA00005225"/>
    </source>
</evidence>
<keyword evidence="16" id="KW-0479">Metal-binding</keyword>
<comment type="cofactor">
    <cofactor evidence="16">
        <name>NH4(+)</name>
        <dbReference type="ChEBI" id="CHEBI:28938"/>
    </cofactor>
    <cofactor evidence="16">
        <name>K(+)</name>
        <dbReference type="ChEBI" id="CHEBI:29103"/>
    </cofactor>
    <text evidence="16">A monovalent cation. Ammonium or potassium.</text>
</comment>
<evidence type="ECO:0000256" key="2">
    <source>
        <dbReference type="ARBA" id="ARBA00001958"/>
    </source>
</evidence>
<keyword evidence="10 16" id="KW-0418">Kinase</keyword>
<evidence type="ECO:0000256" key="6">
    <source>
        <dbReference type="ARBA" id="ARBA00012102"/>
    </source>
</evidence>
<evidence type="ECO:0000256" key="16">
    <source>
        <dbReference type="HAMAP-Rule" id="MF_01274"/>
    </source>
</evidence>
<keyword evidence="13 16" id="KW-0173">Coenzyme A biosynthesis</keyword>
<dbReference type="HAMAP" id="MF_01274">
    <property type="entry name" value="Pantothen_kinase_3"/>
    <property type="match status" value="1"/>
</dbReference>
<evidence type="ECO:0000256" key="14">
    <source>
        <dbReference type="ARBA" id="ARBA00038036"/>
    </source>
</evidence>
<protein>
    <recommendedName>
        <fullName evidence="15 16">Type III pantothenate kinase</fullName>
        <ecNumber evidence="6 16">2.7.1.33</ecNumber>
    </recommendedName>
    <alternativeName>
        <fullName evidence="16">PanK-III</fullName>
    </alternativeName>
    <alternativeName>
        <fullName evidence="16">Pantothenic acid kinase</fullName>
    </alternativeName>
</protein>
<evidence type="ECO:0000256" key="5">
    <source>
        <dbReference type="ARBA" id="ARBA00011738"/>
    </source>
</evidence>
<dbReference type="CDD" id="cd24015">
    <property type="entry name" value="ASKHA_NBD_PanK-III"/>
    <property type="match status" value="1"/>
</dbReference>
<evidence type="ECO:0000256" key="10">
    <source>
        <dbReference type="ARBA" id="ARBA00022777"/>
    </source>
</evidence>
<gene>
    <name evidence="16" type="primary">coaX</name>
    <name evidence="17" type="ORF">R0135_15605</name>
</gene>
<dbReference type="InterPro" id="IPR043129">
    <property type="entry name" value="ATPase_NBD"/>
</dbReference>
<evidence type="ECO:0000256" key="12">
    <source>
        <dbReference type="ARBA" id="ARBA00022958"/>
    </source>
</evidence>
<reference evidence="17 18" key="1">
    <citation type="submission" date="2023-10" db="EMBL/GenBank/DDBJ databases">
        <title>Two novel species belonging to the OM43/NOR5 clade.</title>
        <authorList>
            <person name="Park M."/>
        </authorList>
    </citation>
    <scope>NUCLEOTIDE SEQUENCE [LARGE SCALE GENOMIC DNA]</scope>
    <source>
        <strain evidence="17 18">IMCC43200</strain>
    </source>
</reference>
<dbReference type="Pfam" id="PF03309">
    <property type="entry name" value="Pan_kinase"/>
    <property type="match status" value="1"/>
</dbReference>
<comment type="pathway">
    <text evidence="4 16">Cofactor biosynthesis; coenzyme A biosynthesis; CoA from (R)-pantothenate: step 1/5.</text>
</comment>
<evidence type="ECO:0000256" key="3">
    <source>
        <dbReference type="ARBA" id="ARBA00004496"/>
    </source>
</evidence>
<organism evidence="17 18">
    <name type="scientific">Congregibacter variabilis</name>
    <dbReference type="NCBI Taxonomy" id="3081200"/>
    <lineage>
        <taxon>Bacteria</taxon>
        <taxon>Pseudomonadati</taxon>
        <taxon>Pseudomonadota</taxon>
        <taxon>Gammaproteobacteria</taxon>
        <taxon>Cellvibrionales</taxon>
        <taxon>Halieaceae</taxon>
        <taxon>Congregibacter</taxon>
    </lineage>
</organism>
<feature type="binding site" evidence="16">
    <location>
        <begin position="97"/>
        <end position="100"/>
    </location>
    <ligand>
        <name>substrate</name>
    </ligand>
</feature>
<dbReference type="RefSeq" id="WP_407347851.1">
    <property type="nucleotide sequence ID" value="NZ_CP136864.1"/>
</dbReference>
<evidence type="ECO:0000256" key="7">
    <source>
        <dbReference type="ARBA" id="ARBA00022490"/>
    </source>
</evidence>
<keyword evidence="11 16" id="KW-0067">ATP-binding</keyword>
<dbReference type="Proteomes" id="UP001626537">
    <property type="component" value="Chromosome"/>
</dbReference>
<accession>A0ABZ0I2Z2</accession>
<dbReference type="EMBL" id="CP136864">
    <property type="protein sequence ID" value="WOJ93194.1"/>
    <property type="molecule type" value="Genomic_DNA"/>
</dbReference>
<keyword evidence="18" id="KW-1185">Reference proteome</keyword>
<dbReference type="GO" id="GO:0004594">
    <property type="term" value="F:pantothenate kinase activity"/>
    <property type="evidence" value="ECO:0007669"/>
    <property type="project" value="UniProtKB-EC"/>
</dbReference>
<proteinExistence type="inferred from homology"/>
<evidence type="ECO:0000256" key="8">
    <source>
        <dbReference type="ARBA" id="ARBA00022679"/>
    </source>
</evidence>
<comment type="subunit">
    <text evidence="5 16">Homodimer.</text>
</comment>